<dbReference type="OrthoDB" id="295274at2759"/>
<dbReference type="AlphaFoldDB" id="A0A2I1D0X4"/>
<gene>
    <name evidence="7" type="ORF">P168DRAFT_213436</name>
</gene>
<feature type="domain" description="BZIP" evidence="6">
    <location>
        <begin position="8"/>
        <end position="71"/>
    </location>
</feature>
<evidence type="ECO:0000313" key="8">
    <source>
        <dbReference type="Proteomes" id="UP000234254"/>
    </source>
</evidence>
<evidence type="ECO:0000259" key="6">
    <source>
        <dbReference type="PROSITE" id="PS50217"/>
    </source>
</evidence>
<dbReference type="Pfam" id="PF00170">
    <property type="entry name" value="bZIP_1"/>
    <property type="match status" value="1"/>
</dbReference>
<sequence>RKPTKPTPEEREQYLERNRQAASKCRQKRKRATEELRAQYKELKGKHEQLDALEYDLRDSVTRLKTELLKHHDCGDPNVNAYLQQ</sequence>
<reference evidence="7" key="1">
    <citation type="submission" date="2016-12" db="EMBL/GenBank/DDBJ databases">
        <title>The genomes of Aspergillus section Nigri reveals drivers in fungal speciation.</title>
        <authorList>
            <consortium name="DOE Joint Genome Institute"/>
            <person name="Vesth T.C."/>
            <person name="Nybo J."/>
            <person name="Theobald S."/>
            <person name="Brandl J."/>
            <person name="Frisvad J.C."/>
            <person name="Nielsen K.F."/>
            <person name="Lyhne E.K."/>
            <person name="Kogle M.E."/>
            <person name="Kuo A."/>
            <person name="Riley R."/>
            <person name="Clum A."/>
            <person name="Nolan M."/>
            <person name="Lipzen A."/>
            <person name="Salamov A."/>
            <person name="Henrissat B."/>
            <person name="Wiebenga A."/>
            <person name="De vries R.P."/>
            <person name="Grigoriev I.V."/>
            <person name="Mortensen U.H."/>
            <person name="Andersen M.R."/>
            <person name="Baker S.E."/>
        </authorList>
    </citation>
    <scope>NUCLEOTIDE SEQUENCE</scope>
    <source>
        <strain evidence="7">IBT 28561</strain>
    </source>
</reference>
<keyword evidence="2" id="KW-0805">Transcription regulation</keyword>
<dbReference type="VEuPathDB" id="FungiDB:P168DRAFT_213436"/>
<dbReference type="RefSeq" id="XP_024692123.1">
    <property type="nucleotide sequence ID" value="XM_024833068.1"/>
</dbReference>
<name>A0A2I1D0X4_ASPC2</name>
<evidence type="ECO:0000256" key="5">
    <source>
        <dbReference type="SAM" id="MobiDB-lite"/>
    </source>
</evidence>
<dbReference type="Gene3D" id="1.20.5.170">
    <property type="match status" value="1"/>
</dbReference>
<dbReference type="InterPro" id="IPR004827">
    <property type="entry name" value="bZIP"/>
</dbReference>
<dbReference type="SUPFAM" id="SSF57959">
    <property type="entry name" value="Leucine zipper domain"/>
    <property type="match status" value="1"/>
</dbReference>
<feature type="region of interest" description="Disordered" evidence="5">
    <location>
        <begin position="1"/>
        <end position="31"/>
    </location>
</feature>
<keyword evidence="3" id="KW-0804">Transcription</keyword>
<evidence type="ECO:0000256" key="1">
    <source>
        <dbReference type="ARBA" id="ARBA00004123"/>
    </source>
</evidence>
<proteinExistence type="predicted"/>
<dbReference type="InterPro" id="IPR051027">
    <property type="entry name" value="bZIP_transcription_factors"/>
</dbReference>
<organism evidence="7 8">
    <name type="scientific">Aspergillus campestris (strain IBT 28561)</name>
    <dbReference type="NCBI Taxonomy" id="1392248"/>
    <lineage>
        <taxon>Eukaryota</taxon>
        <taxon>Fungi</taxon>
        <taxon>Dikarya</taxon>
        <taxon>Ascomycota</taxon>
        <taxon>Pezizomycotina</taxon>
        <taxon>Eurotiomycetes</taxon>
        <taxon>Eurotiomycetidae</taxon>
        <taxon>Eurotiales</taxon>
        <taxon>Aspergillaceae</taxon>
        <taxon>Aspergillus</taxon>
        <taxon>Aspergillus subgen. Circumdati</taxon>
    </lineage>
</organism>
<dbReference type="GO" id="GO:0003700">
    <property type="term" value="F:DNA-binding transcription factor activity"/>
    <property type="evidence" value="ECO:0007669"/>
    <property type="project" value="InterPro"/>
</dbReference>
<dbReference type="PROSITE" id="PS50217">
    <property type="entry name" value="BZIP"/>
    <property type="match status" value="1"/>
</dbReference>
<dbReference type="EMBL" id="MSFM01000007">
    <property type="protein sequence ID" value="PKY03529.1"/>
    <property type="molecule type" value="Genomic_DNA"/>
</dbReference>
<comment type="subcellular location">
    <subcellularLocation>
        <location evidence="1">Nucleus</location>
    </subcellularLocation>
</comment>
<feature type="non-terminal residue" evidence="7">
    <location>
        <position position="85"/>
    </location>
</feature>
<dbReference type="CDD" id="cd14687">
    <property type="entry name" value="bZIP_ATF2"/>
    <property type="match status" value="1"/>
</dbReference>
<dbReference type="PANTHER" id="PTHR19304">
    <property type="entry name" value="CYCLIC-AMP RESPONSE ELEMENT BINDING PROTEIN"/>
    <property type="match status" value="1"/>
</dbReference>
<keyword evidence="4" id="KW-0539">Nucleus</keyword>
<evidence type="ECO:0000313" key="7">
    <source>
        <dbReference type="EMBL" id="PKY03529.1"/>
    </source>
</evidence>
<feature type="compositionally biased region" description="Basic and acidic residues" evidence="5">
    <location>
        <begin position="7"/>
        <end position="19"/>
    </location>
</feature>
<evidence type="ECO:0000256" key="3">
    <source>
        <dbReference type="ARBA" id="ARBA00023163"/>
    </source>
</evidence>
<dbReference type="SMART" id="SM00338">
    <property type="entry name" value="BRLZ"/>
    <property type="match status" value="1"/>
</dbReference>
<feature type="non-terminal residue" evidence="7">
    <location>
        <position position="1"/>
    </location>
</feature>
<dbReference type="GO" id="GO:0005634">
    <property type="term" value="C:nucleus"/>
    <property type="evidence" value="ECO:0007669"/>
    <property type="project" value="UniProtKB-SubCell"/>
</dbReference>
<evidence type="ECO:0000256" key="2">
    <source>
        <dbReference type="ARBA" id="ARBA00023015"/>
    </source>
</evidence>
<comment type="caution">
    <text evidence="7">The sequence shown here is derived from an EMBL/GenBank/DDBJ whole genome shotgun (WGS) entry which is preliminary data.</text>
</comment>
<protein>
    <recommendedName>
        <fullName evidence="6">BZIP domain-containing protein</fullName>
    </recommendedName>
</protein>
<accession>A0A2I1D0X4</accession>
<dbReference type="InterPro" id="IPR046347">
    <property type="entry name" value="bZIP_sf"/>
</dbReference>
<evidence type="ECO:0000256" key="4">
    <source>
        <dbReference type="ARBA" id="ARBA00023242"/>
    </source>
</evidence>
<keyword evidence="8" id="KW-1185">Reference proteome</keyword>
<dbReference type="Proteomes" id="UP000234254">
    <property type="component" value="Unassembled WGS sequence"/>
</dbReference>
<dbReference type="GeneID" id="36540592"/>